<dbReference type="InterPro" id="IPR001509">
    <property type="entry name" value="Epimerase_deHydtase"/>
</dbReference>
<evidence type="ECO:0000313" key="4">
    <source>
        <dbReference type="Proteomes" id="UP000504621"/>
    </source>
</evidence>
<reference evidence="5" key="1">
    <citation type="submission" date="2025-08" db="UniProtKB">
        <authorList>
            <consortium name="RefSeq"/>
        </authorList>
    </citation>
    <scope>IDENTIFICATION</scope>
    <source>
        <tissue evidence="5">Leaf</tissue>
    </source>
</reference>
<gene>
    <name evidence="5" type="primary">LOC110413732</name>
</gene>
<dbReference type="PANTHER" id="PTHR10366:SF796">
    <property type="entry name" value="DIHYDROFLAVONOL-4-REDUCTASE-LIKE"/>
    <property type="match status" value="1"/>
</dbReference>
<dbReference type="Pfam" id="PF01370">
    <property type="entry name" value="Epimerase"/>
    <property type="match status" value="1"/>
</dbReference>
<keyword evidence="2" id="KW-0560">Oxidoreductase</keyword>
<keyword evidence="1" id="KW-0521">NADP</keyword>
<name>A0A6J1A083_9ROSI</name>
<proteinExistence type="predicted"/>
<evidence type="ECO:0000259" key="3">
    <source>
        <dbReference type="Pfam" id="PF01370"/>
    </source>
</evidence>
<dbReference type="Proteomes" id="UP000504621">
    <property type="component" value="Unplaced"/>
</dbReference>
<feature type="domain" description="NAD-dependent epimerase/dehydratase" evidence="3">
    <location>
        <begin position="7"/>
        <end position="256"/>
    </location>
</feature>
<dbReference type="RefSeq" id="XP_021280340.1">
    <property type="nucleotide sequence ID" value="XM_021424665.1"/>
</dbReference>
<evidence type="ECO:0000313" key="5">
    <source>
        <dbReference type="RefSeq" id="XP_021280340.1"/>
    </source>
</evidence>
<keyword evidence="4" id="KW-1185">Reference proteome</keyword>
<sequence>MEKETKVCVTGAASFLGSWLVKKLLEQGYTVNATLRNLGDPNKVGLLSSLPNAGTKLRLYEADVYNPGSFKQAIEGCEYVVHMATPLLHQPLSSQFKNTSEAAVAGVKSIMELCIRSGTVKRLIYTASVTAASPIKENGKGFKDRMHESCWTPQEITLPYSNELLAEYTRSKTLSEKELLRHNGELEVVSLVCGLVGGKTLLSSMPESMAVLISQPAKNKRRYRTLRFLEELLGRVPILHIEDVCNAHIFCLEKPSIKGRFLCASAYLSSADIASHGRKLYPHIEIPEEFVENLGREIFWGSAKLEEVGFDYRCDVKMILEDSINCGLRLGECGLHFPATR</sequence>
<protein>
    <submittedName>
        <fullName evidence="5">Dihydroflavonol 4-reductase-like isoform X1</fullName>
    </submittedName>
</protein>
<organism evidence="4 5">
    <name type="scientific">Herrania umbratica</name>
    <dbReference type="NCBI Taxonomy" id="108875"/>
    <lineage>
        <taxon>Eukaryota</taxon>
        <taxon>Viridiplantae</taxon>
        <taxon>Streptophyta</taxon>
        <taxon>Embryophyta</taxon>
        <taxon>Tracheophyta</taxon>
        <taxon>Spermatophyta</taxon>
        <taxon>Magnoliopsida</taxon>
        <taxon>eudicotyledons</taxon>
        <taxon>Gunneridae</taxon>
        <taxon>Pentapetalae</taxon>
        <taxon>rosids</taxon>
        <taxon>malvids</taxon>
        <taxon>Malvales</taxon>
        <taxon>Malvaceae</taxon>
        <taxon>Byttnerioideae</taxon>
        <taxon>Herrania</taxon>
    </lineage>
</organism>
<dbReference type="Gene3D" id="3.40.50.720">
    <property type="entry name" value="NAD(P)-binding Rossmann-like Domain"/>
    <property type="match status" value="1"/>
</dbReference>
<dbReference type="OrthoDB" id="2735536at2759"/>
<accession>A0A6J1A083</accession>
<dbReference type="GeneID" id="110413732"/>
<evidence type="ECO:0000256" key="1">
    <source>
        <dbReference type="ARBA" id="ARBA00022857"/>
    </source>
</evidence>
<evidence type="ECO:0000256" key="2">
    <source>
        <dbReference type="ARBA" id="ARBA00023002"/>
    </source>
</evidence>
<dbReference type="AlphaFoldDB" id="A0A6J1A083"/>
<dbReference type="PANTHER" id="PTHR10366">
    <property type="entry name" value="NAD DEPENDENT EPIMERASE/DEHYDRATASE"/>
    <property type="match status" value="1"/>
</dbReference>
<dbReference type="InterPro" id="IPR036291">
    <property type="entry name" value="NAD(P)-bd_dom_sf"/>
</dbReference>
<dbReference type="GO" id="GO:0016616">
    <property type="term" value="F:oxidoreductase activity, acting on the CH-OH group of donors, NAD or NADP as acceptor"/>
    <property type="evidence" value="ECO:0007669"/>
    <property type="project" value="TreeGrafter"/>
</dbReference>
<dbReference type="InterPro" id="IPR050425">
    <property type="entry name" value="NAD(P)_dehydrat-like"/>
</dbReference>
<dbReference type="SUPFAM" id="SSF51735">
    <property type="entry name" value="NAD(P)-binding Rossmann-fold domains"/>
    <property type="match status" value="1"/>
</dbReference>
<dbReference type="FunFam" id="3.40.50.720:FF:000645">
    <property type="entry name" value="Anthocyanidin reductase ((2S)-flavan-3-ol-forming)"/>
    <property type="match status" value="1"/>
</dbReference>